<name>A0A8S9HD72_BRACR</name>
<feature type="domain" description="CCHC-type" evidence="3">
    <location>
        <begin position="194"/>
        <end position="208"/>
    </location>
</feature>
<evidence type="ECO:0000259" key="3">
    <source>
        <dbReference type="PROSITE" id="PS50158"/>
    </source>
</evidence>
<reference evidence="4" key="1">
    <citation type="submission" date="2019-12" db="EMBL/GenBank/DDBJ databases">
        <title>Genome sequencing and annotation of Brassica cretica.</title>
        <authorList>
            <person name="Studholme D.J."/>
            <person name="Sarris P.F."/>
        </authorList>
    </citation>
    <scope>NUCLEOTIDE SEQUENCE</scope>
    <source>
        <strain evidence="4">PFS-001/15</strain>
        <tissue evidence="4">Leaf</tissue>
    </source>
</reference>
<protein>
    <recommendedName>
        <fullName evidence="3">CCHC-type domain-containing protein</fullName>
    </recommendedName>
</protein>
<dbReference type="PANTHER" id="PTHR31286:SF148">
    <property type="entry name" value="DUF4283 DOMAIN-CONTAINING PROTEIN"/>
    <property type="match status" value="1"/>
</dbReference>
<dbReference type="InterPro" id="IPR040256">
    <property type="entry name" value="At4g02000-like"/>
</dbReference>
<dbReference type="GO" id="GO:0008270">
    <property type="term" value="F:zinc ion binding"/>
    <property type="evidence" value="ECO:0007669"/>
    <property type="project" value="UniProtKB-KW"/>
</dbReference>
<evidence type="ECO:0000256" key="2">
    <source>
        <dbReference type="SAM" id="MobiDB-lite"/>
    </source>
</evidence>
<dbReference type="GO" id="GO:0003676">
    <property type="term" value="F:nucleic acid binding"/>
    <property type="evidence" value="ECO:0007669"/>
    <property type="project" value="InterPro"/>
</dbReference>
<dbReference type="PANTHER" id="PTHR31286">
    <property type="entry name" value="GLYCINE-RICH CELL WALL STRUCTURAL PROTEIN 1.8-LIKE"/>
    <property type="match status" value="1"/>
</dbReference>
<dbReference type="PROSITE" id="PS50158">
    <property type="entry name" value="ZF_CCHC"/>
    <property type="match status" value="1"/>
</dbReference>
<evidence type="ECO:0000256" key="1">
    <source>
        <dbReference type="PROSITE-ProRule" id="PRU00047"/>
    </source>
</evidence>
<dbReference type="InterPro" id="IPR001878">
    <property type="entry name" value="Znf_CCHC"/>
</dbReference>
<feature type="region of interest" description="Disordered" evidence="2">
    <location>
        <begin position="333"/>
        <end position="352"/>
    </location>
</feature>
<comment type="caution">
    <text evidence="4">The sequence shown here is derived from an EMBL/GenBank/DDBJ whole genome shotgun (WGS) entry which is preliminary data.</text>
</comment>
<gene>
    <name evidence="4" type="ORF">F2Q68_00013982</name>
</gene>
<dbReference type="EMBL" id="QGKW02001940">
    <property type="protein sequence ID" value="KAF2556465.1"/>
    <property type="molecule type" value="Genomic_DNA"/>
</dbReference>
<accession>A0A8S9HD72</accession>
<evidence type="ECO:0000313" key="4">
    <source>
        <dbReference type="EMBL" id="KAF2556465.1"/>
    </source>
</evidence>
<dbReference type="InterPro" id="IPR036875">
    <property type="entry name" value="Znf_CCHC_sf"/>
</dbReference>
<dbReference type="Proteomes" id="UP000712281">
    <property type="component" value="Unassembled WGS sequence"/>
</dbReference>
<proteinExistence type="predicted"/>
<feature type="compositionally biased region" description="Low complexity" evidence="2">
    <location>
        <begin position="335"/>
        <end position="346"/>
    </location>
</feature>
<dbReference type="SUPFAM" id="SSF57756">
    <property type="entry name" value="Retrovirus zinc finger-like domains"/>
    <property type="match status" value="1"/>
</dbReference>
<keyword evidence="1" id="KW-0479">Metal-binding</keyword>
<keyword evidence="1" id="KW-0863">Zinc-finger</keyword>
<dbReference type="AlphaFoldDB" id="A0A8S9HD72"/>
<keyword evidence="1" id="KW-0862">Zinc</keyword>
<sequence>MAIHQDNLIETIPQRRCRTKGFNRVAFPWKPQRRNLRTQRNLQEVVAKKEGFPALKPTLGEGNKARVSYSDVLVDGSPGSKEYPKFVVKDGVEEVEIPTSLMEEVEPLWNNFIMELMNVPGYLYSNKGLRFLSPSSGMFIKFEPNTERCIRLNVARVLVEVDLTKPLPNKISFLGRTGEDVVFTISYPWLPPHCLSCSKWGHVGKDCPTPKPTLEVVELSIVVVLEAVNDSVEIEGFSSKDALGKTPSKIVTKLMEELESISRKASLSGECVPKVADDQTILKLSPENTLWSLVLQDIREEGEINEEEDDSEVVEEVGYAIPNKKVVTGVAHIAGKSSGSSHKQGSTQRGRG</sequence>
<organism evidence="4 5">
    <name type="scientific">Brassica cretica</name>
    <name type="common">Mustard</name>
    <dbReference type="NCBI Taxonomy" id="69181"/>
    <lineage>
        <taxon>Eukaryota</taxon>
        <taxon>Viridiplantae</taxon>
        <taxon>Streptophyta</taxon>
        <taxon>Embryophyta</taxon>
        <taxon>Tracheophyta</taxon>
        <taxon>Spermatophyta</taxon>
        <taxon>Magnoliopsida</taxon>
        <taxon>eudicotyledons</taxon>
        <taxon>Gunneridae</taxon>
        <taxon>Pentapetalae</taxon>
        <taxon>rosids</taxon>
        <taxon>malvids</taxon>
        <taxon>Brassicales</taxon>
        <taxon>Brassicaceae</taxon>
        <taxon>Brassiceae</taxon>
        <taxon>Brassica</taxon>
    </lineage>
</organism>
<evidence type="ECO:0000313" key="5">
    <source>
        <dbReference type="Proteomes" id="UP000712281"/>
    </source>
</evidence>